<dbReference type="EMBL" id="SHNP01000013">
    <property type="protein sequence ID" value="MCX2975717.1"/>
    <property type="molecule type" value="Genomic_DNA"/>
</dbReference>
<dbReference type="RefSeq" id="WP_279254338.1">
    <property type="nucleotide sequence ID" value="NZ_SHNP01000013.1"/>
</dbReference>
<protein>
    <submittedName>
        <fullName evidence="1">Uncharacterized protein</fullName>
    </submittedName>
</protein>
<comment type="caution">
    <text evidence="1">The sequence shown here is derived from an EMBL/GenBank/DDBJ whole genome shotgun (WGS) entry which is preliminary data.</text>
</comment>
<evidence type="ECO:0000313" key="1">
    <source>
        <dbReference type="EMBL" id="MCX2975717.1"/>
    </source>
</evidence>
<accession>A0ABT3T0C8</accession>
<reference evidence="1" key="1">
    <citation type="submission" date="2019-02" db="EMBL/GenBank/DDBJ databases">
        <authorList>
            <person name="Li S.-H."/>
        </authorList>
    </citation>
    <scope>NUCLEOTIDE SEQUENCE</scope>
    <source>
        <strain evidence="1">IMCC8485</strain>
    </source>
</reference>
<proteinExistence type="predicted"/>
<name>A0ABT3T0C8_9GAMM</name>
<sequence>MTDLKALFESVKEDLEKESENPKKRAISEIIRVERRYYYAEKNKSGRLRELRDIVGKYSSERGTEDADK</sequence>
<dbReference type="Proteomes" id="UP001143307">
    <property type="component" value="Unassembled WGS sequence"/>
</dbReference>
<gene>
    <name evidence="1" type="ORF">EYC87_19275</name>
</gene>
<organism evidence="1 2">
    <name type="scientific">Candidatus Seongchinamella marina</name>
    <dbReference type="NCBI Taxonomy" id="2518990"/>
    <lineage>
        <taxon>Bacteria</taxon>
        <taxon>Pseudomonadati</taxon>
        <taxon>Pseudomonadota</taxon>
        <taxon>Gammaproteobacteria</taxon>
        <taxon>Cellvibrionales</taxon>
        <taxon>Halieaceae</taxon>
        <taxon>Seongchinamella</taxon>
    </lineage>
</organism>
<keyword evidence="2" id="KW-1185">Reference proteome</keyword>
<evidence type="ECO:0000313" key="2">
    <source>
        <dbReference type="Proteomes" id="UP001143307"/>
    </source>
</evidence>